<dbReference type="EMBL" id="CAJVPJ010000757">
    <property type="protein sequence ID" value="CAG8554373.1"/>
    <property type="molecule type" value="Genomic_DNA"/>
</dbReference>
<dbReference type="Proteomes" id="UP000789572">
    <property type="component" value="Unassembled WGS sequence"/>
</dbReference>
<sequence>MSWYWIENPCTHFNKFFRRFYHIRINEPRDFQGNPLCGRLLERVWQMEFYHAARQLLPKDVHISPDVGAVFASEGWMDFYVDDEHEWMIELVRDGEKHREKMKEDGLYGSILKCAKHHAIVDIRSGVDRPRNLKSGSYYHRNGGEGAKRPILLDTGEYDKKISTKEVRGHDCHESLNMSERHGLWTKMPSFIHGFDHAFQLSLRI</sequence>
<evidence type="ECO:0000313" key="2">
    <source>
        <dbReference type="Proteomes" id="UP000789572"/>
    </source>
</evidence>
<accession>A0A9N9B5Y8</accession>
<protein>
    <submittedName>
        <fullName evidence="1">8114_t:CDS:1</fullName>
    </submittedName>
</protein>
<reference evidence="1" key="1">
    <citation type="submission" date="2021-06" db="EMBL/GenBank/DDBJ databases">
        <authorList>
            <person name="Kallberg Y."/>
            <person name="Tangrot J."/>
            <person name="Rosling A."/>
        </authorList>
    </citation>
    <scope>NUCLEOTIDE SEQUENCE</scope>
    <source>
        <strain evidence="1">IA702</strain>
    </source>
</reference>
<dbReference type="OrthoDB" id="2408259at2759"/>
<keyword evidence="2" id="KW-1185">Reference proteome</keyword>
<name>A0A9N9B5Y8_9GLOM</name>
<proteinExistence type="predicted"/>
<dbReference type="AlphaFoldDB" id="A0A9N9B5Y8"/>
<organism evidence="1 2">
    <name type="scientific">Paraglomus occultum</name>
    <dbReference type="NCBI Taxonomy" id="144539"/>
    <lineage>
        <taxon>Eukaryota</taxon>
        <taxon>Fungi</taxon>
        <taxon>Fungi incertae sedis</taxon>
        <taxon>Mucoromycota</taxon>
        <taxon>Glomeromycotina</taxon>
        <taxon>Glomeromycetes</taxon>
        <taxon>Paraglomerales</taxon>
        <taxon>Paraglomeraceae</taxon>
        <taxon>Paraglomus</taxon>
    </lineage>
</organism>
<comment type="caution">
    <text evidence="1">The sequence shown here is derived from an EMBL/GenBank/DDBJ whole genome shotgun (WGS) entry which is preliminary data.</text>
</comment>
<evidence type="ECO:0000313" key="1">
    <source>
        <dbReference type="EMBL" id="CAG8554373.1"/>
    </source>
</evidence>
<gene>
    <name evidence="1" type="ORF">POCULU_LOCUS5186</name>
</gene>